<accession>A0A3B1D8G0</accession>
<gene>
    <name evidence="4" type="ORF">MNBD_UNCLBAC01-1449</name>
</gene>
<dbReference type="CDD" id="cd04301">
    <property type="entry name" value="NAT_SF"/>
    <property type="match status" value="1"/>
</dbReference>
<dbReference type="InterPro" id="IPR016181">
    <property type="entry name" value="Acyl_CoA_acyltransferase"/>
</dbReference>
<evidence type="ECO:0000256" key="1">
    <source>
        <dbReference type="ARBA" id="ARBA00022679"/>
    </source>
</evidence>
<proteinExistence type="predicted"/>
<dbReference type="EMBL" id="UOGJ01000115">
    <property type="protein sequence ID" value="VAX37002.1"/>
    <property type="molecule type" value="Genomic_DNA"/>
</dbReference>
<evidence type="ECO:0000256" key="2">
    <source>
        <dbReference type="ARBA" id="ARBA00023315"/>
    </source>
</evidence>
<dbReference type="PANTHER" id="PTHR10545">
    <property type="entry name" value="DIAMINE N-ACETYLTRANSFERASE"/>
    <property type="match status" value="1"/>
</dbReference>
<dbReference type="InterPro" id="IPR051016">
    <property type="entry name" value="Diverse_Substrate_AcTransf"/>
</dbReference>
<evidence type="ECO:0000259" key="3">
    <source>
        <dbReference type="PROSITE" id="PS51186"/>
    </source>
</evidence>
<evidence type="ECO:0000313" key="4">
    <source>
        <dbReference type="EMBL" id="VAX37002.1"/>
    </source>
</evidence>
<dbReference type="PROSITE" id="PS51186">
    <property type="entry name" value="GNAT"/>
    <property type="match status" value="1"/>
</dbReference>
<sequence>MLVKNKEGMNIRFAKKTDIKQIIELCEAHAIFEKSSYSSENKAKLLEEHLFHSTNKVECIVVEKGRYLVGYATFMKQFSTWDANHYIYLDCLFLKESVRGQNIGHKIMCEIKEYANIQNCKIIQWQTPVFNEKAIKFYEKNGAISKTKERFSWKC</sequence>
<protein>
    <recommendedName>
        <fullName evidence="3">N-acetyltransferase domain-containing protein</fullName>
    </recommendedName>
</protein>
<name>A0A3B1D8G0_9ZZZZ</name>
<reference evidence="4" key="1">
    <citation type="submission" date="2018-06" db="EMBL/GenBank/DDBJ databases">
        <authorList>
            <person name="Zhirakovskaya E."/>
        </authorList>
    </citation>
    <scope>NUCLEOTIDE SEQUENCE</scope>
</reference>
<dbReference type="Gene3D" id="3.40.630.30">
    <property type="match status" value="1"/>
</dbReference>
<organism evidence="4">
    <name type="scientific">hydrothermal vent metagenome</name>
    <dbReference type="NCBI Taxonomy" id="652676"/>
    <lineage>
        <taxon>unclassified sequences</taxon>
        <taxon>metagenomes</taxon>
        <taxon>ecological metagenomes</taxon>
    </lineage>
</organism>
<feature type="domain" description="N-acetyltransferase" evidence="3">
    <location>
        <begin position="9"/>
        <end position="155"/>
    </location>
</feature>
<keyword evidence="1" id="KW-0808">Transferase</keyword>
<dbReference type="SUPFAM" id="SSF55729">
    <property type="entry name" value="Acyl-CoA N-acyltransferases (Nat)"/>
    <property type="match status" value="1"/>
</dbReference>
<keyword evidence="2" id="KW-0012">Acyltransferase</keyword>
<dbReference type="GO" id="GO:0008080">
    <property type="term" value="F:N-acetyltransferase activity"/>
    <property type="evidence" value="ECO:0007669"/>
    <property type="project" value="UniProtKB-ARBA"/>
</dbReference>
<dbReference type="InterPro" id="IPR000182">
    <property type="entry name" value="GNAT_dom"/>
</dbReference>
<dbReference type="PANTHER" id="PTHR10545:SF29">
    <property type="entry name" value="GH14572P-RELATED"/>
    <property type="match status" value="1"/>
</dbReference>
<dbReference type="Pfam" id="PF00583">
    <property type="entry name" value="Acetyltransf_1"/>
    <property type="match status" value="1"/>
</dbReference>
<dbReference type="AlphaFoldDB" id="A0A3B1D8G0"/>